<name>Q1INW5_KORVE</name>
<dbReference type="EnsemblBacteria" id="ABF41435">
    <property type="protein sequence ID" value="ABF41435"/>
    <property type="gene ID" value="Acid345_2434"/>
</dbReference>
<dbReference type="STRING" id="204669.Acid345_2434"/>
<dbReference type="RefSeq" id="WP_011523236.1">
    <property type="nucleotide sequence ID" value="NC_008009.1"/>
</dbReference>
<dbReference type="KEGG" id="aba:Acid345_2434"/>
<dbReference type="HOGENOM" id="CLU_2343065_0_0_0"/>
<sequence length="97" mass="10763">MELHFCNEELNLIANLLMEHGDKSHAQDILLRKILSQDLVFDGEQLALLDEFLKGVQHNLRHSALRHGDAANDPDLTTTMATLEGALEKVEEACATA</sequence>
<organism evidence="1 2">
    <name type="scientific">Koribacter versatilis (strain Ellin345)</name>
    <dbReference type="NCBI Taxonomy" id="204669"/>
    <lineage>
        <taxon>Bacteria</taxon>
        <taxon>Pseudomonadati</taxon>
        <taxon>Acidobacteriota</taxon>
        <taxon>Terriglobia</taxon>
        <taxon>Terriglobales</taxon>
        <taxon>Candidatus Korobacteraceae</taxon>
        <taxon>Candidatus Korobacter</taxon>
    </lineage>
</organism>
<accession>Q1INW5</accession>
<dbReference type="Proteomes" id="UP000002432">
    <property type="component" value="Chromosome"/>
</dbReference>
<keyword evidence="2" id="KW-1185">Reference proteome</keyword>
<evidence type="ECO:0000313" key="2">
    <source>
        <dbReference type="Proteomes" id="UP000002432"/>
    </source>
</evidence>
<gene>
    <name evidence="1" type="ordered locus">Acid345_2434</name>
</gene>
<dbReference type="AlphaFoldDB" id="Q1INW5"/>
<reference evidence="1 2" key="1">
    <citation type="journal article" date="2009" name="Appl. Environ. Microbiol.">
        <title>Three genomes from the phylum Acidobacteria provide insight into the lifestyles of these microorganisms in soils.</title>
        <authorList>
            <person name="Ward N.L."/>
            <person name="Challacombe J.F."/>
            <person name="Janssen P.H."/>
            <person name="Henrissat B."/>
            <person name="Coutinho P.M."/>
            <person name="Wu M."/>
            <person name="Xie G."/>
            <person name="Haft D.H."/>
            <person name="Sait M."/>
            <person name="Badger J."/>
            <person name="Barabote R.D."/>
            <person name="Bradley B."/>
            <person name="Brettin T.S."/>
            <person name="Brinkac L.M."/>
            <person name="Bruce D."/>
            <person name="Creasy T."/>
            <person name="Daugherty S.C."/>
            <person name="Davidsen T.M."/>
            <person name="DeBoy R.T."/>
            <person name="Detter J.C."/>
            <person name="Dodson R.J."/>
            <person name="Durkin A.S."/>
            <person name="Ganapathy A."/>
            <person name="Gwinn-Giglio M."/>
            <person name="Han C.S."/>
            <person name="Khouri H."/>
            <person name="Kiss H."/>
            <person name="Kothari S.P."/>
            <person name="Madupu R."/>
            <person name="Nelson K.E."/>
            <person name="Nelson W.C."/>
            <person name="Paulsen I."/>
            <person name="Penn K."/>
            <person name="Ren Q."/>
            <person name="Rosovitz M.J."/>
            <person name="Selengut J.D."/>
            <person name="Shrivastava S."/>
            <person name="Sullivan S.A."/>
            <person name="Tapia R."/>
            <person name="Thompson L.S."/>
            <person name="Watkins K.L."/>
            <person name="Yang Q."/>
            <person name="Yu C."/>
            <person name="Zafar N."/>
            <person name="Zhou L."/>
            <person name="Kuske C.R."/>
        </authorList>
    </citation>
    <scope>NUCLEOTIDE SEQUENCE [LARGE SCALE GENOMIC DNA]</scope>
    <source>
        <strain evidence="1 2">Ellin345</strain>
    </source>
</reference>
<evidence type="ECO:0000313" key="1">
    <source>
        <dbReference type="EMBL" id="ABF41435.1"/>
    </source>
</evidence>
<dbReference type="EMBL" id="CP000360">
    <property type="protein sequence ID" value="ABF41435.1"/>
    <property type="molecule type" value="Genomic_DNA"/>
</dbReference>
<proteinExistence type="predicted"/>
<protein>
    <submittedName>
        <fullName evidence="1">Uncharacterized protein</fullName>
    </submittedName>
</protein>